<protein>
    <recommendedName>
        <fullName evidence="4">Core-binding (CB) domain-containing protein</fullName>
    </recommendedName>
</protein>
<dbReference type="Gene3D" id="1.10.150.130">
    <property type="match status" value="1"/>
</dbReference>
<keyword evidence="1" id="KW-0229">DNA integration</keyword>
<evidence type="ECO:0000256" key="1">
    <source>
        <dbReference type="ARBA" id="ARBA00022908"/>
    </source>
</evidence>
<evidence type="ECO:0000313" key="5">
    <source>
        <dbReference type="EMBL" id="CBX27677.1"/>
    </source>
</evidence>
<dbReference type="InterPro" id="IPR011010">
    <property type="entry name" value="DNA_brk_join_enz"/>
</dbReference>
<organism evidence="5">
    <name type="scientific">uncultured Desulfobacterium sp</name>
    <dbReference type="NCBI Taxonomy" id="201089"/>
    <lineage>
        <taxon>Bacteria</taxon>
        <taxon>Pseudomonadati</taxon>
        <taxon>Thermodesulfobacteriota</taxon>
        <taxon>Desulfobacteria</taxon>
        <taxon>Desulfobacterales</taxon>
        <taxon>Desulfobacteriaceae</taxon>
        <taxon>Desulfobacterium</taxon>
        <taxon>environmental samples</taxon>
    </lineage>
</organism>
<dbReference type="PROSITE" id="PS51900">
    <property type="entry name" value="CB"/>
    <property type="match status" value="1"/>
</dbReference>
<evidence type="ECO:0000256" key="2">
    <source>
        <dbReference type="ARBA" id="ARBA00023125"/>
    </source>
</evidence>
<dbReference type="InterPro" id="IPR044068">
    <property type="entry name" value="CB"/>
</dbReference>
<proteinExistence type="predicted"/>
<dbReference type="Pfam" id="PF13495">
    <property type="entry name" value="Phage_int_SAM_4"/>
    <property type="match status" value="1"/>
</dbReference>
<accession>E1YAT3</accession>
<dbReference type="InterPro" id="IPR004107">
    <property type="entry name" value="Integrase_SAM-like_N"/>
</dbReference>
<dbReference type="SUPFAM" id="SSF56349">
    <property type="entry name" value="DNA breaking-rejoining enzymes"/>
    <property type="match status" value="1"/>
</dbReference>
<evidence type="ECO:0000259" key="4">
    <source>
        <dbReference type="PROSITE" id="PS51900"/>
    </source>
</evidence>
<dbReference type="InterPro" id="IPR010998">
    <property type="entry name" value="Integrase_recombinase_N"/>
</dbReference>
<dbReference type="AlphaFoldDB" id="E1YAT3"/>
<name>E1YAT3_9BACT</name>
<sequence length="141" mass="16221">MKNISADSNLVAQVTGTSWKAEYSGLENEISVRHYSPKTLRAYKEWVRKFQTFTKSKNPELLSSGDVKEFLTSLAVKQKVSSTTQNQAFNSLLFFYRHILGREFGKFDGVVRAKRKPYIPVVLSRKEIDNILNFLEPPFLL</sequence>
<dbReference type="GO" id="GO:0003677">
    <property type="term" value="F:DNA binding"/>
    <property type="evidence" value="ECO:0007669"/>
    <property type="project" value="UniProtKB-UniRule"/>
</dbReference>
<keyword evidence="2 3" id="KW-0238">DNA-binding</keyword>
<dbReference type="GO" id="GO:0015074">
    <property type="term" value="P:DNA integration"/>
    <property type="evidence" value="ECO:0007669"/>
    <property type="project" value="UniProtKB-KW"/>
</dbReference>
<evidence type="ECO:0000256" key="3">
    <source>
        <dbReference type="PROSITE-ProRule" id="PRU01248"/>
    </source>
</evidence>
<reference evidence="5" key="1">
    <citation type="journal article" date="2011" name="Environ. Microbiol.">
        <title>Genomic insights into the metabolic potential of the polycyclic aromatic hydrocarbon degrading sulfate-reducing Deltaproteobacterium N47.</title>
        <authorList>
            <person name="Bergmann F."/>
            <person name="Selesi D."/>
            <person name="Weinmaier T."/>
            <person name="Tischler P."/>
            <person name="Rattei T."/>
            <person name="Meckenstock R.U."/>
        </authorList>
    </citation>
    <scope>NUCLEOTIDE SEQUENCE</scope>
</reference>
<dbReference type="EMBL" id="FR695866">
    <property type="protein sequence ID" value="CBX27677.1"/>
    <property type="molecule type" value="Genomic_DNA"/>
</dbReference>
<feature type="domain" description="Core-binding (CB)" evidence="4">
    <location>
        <begin position="21"/>
        <end position="100"/>
    </location>
</feature>
<gene>
    <name evidence="5" type="ORF">N47_H24990</name>
</gene>